<dbReference type="SMART" id="SM00242">
    <property type="entry name" value="MYSc"/>
    <property type="match status" value="1"/>
</dbReference>
<name>A0A4Q1BLJ7_TREME</name>
<dbReference type="PRINTS" id="PR00193">
    <property type="entry name" value="MYOSINHEAVY"/>
</dbReference>
<feature type="domain" description="Myosin motor" evidence="7">
    <location>
        <begin position="19"/>
        <end position="618"/>
    </location>
</feature>
<feature type="coiled-coil region" evidence="6">
    <location>
        <begin position="703"/>
        <end position="814"/>
    </location>
</feature>
<evidence type="ECO:0000256" key="3">
    <source>
        <dbReference type="ARBA" id="ARBA00023123"/>
    </source>
</evidence>
<evidence type="ECO:0000256" key="6">
    <source>
        <dbReference type="SAM" id="Coils"/>
    </source>
</evidence>
<dbReference type="Proteomes" id="UP000289152">
    <property type="component" value="Unassembled WGS sequence"/>
</dbReference>
<evidence type="ECO:0000259" key="7">
    <source>
        <dbReference type="SMART" id="SM00242"/>
    </source>
</evidence>
<keyword evidence="3" id="KW-0518">Myosin</keyword>
<evidence type="ECO:0000256" key="1">
    <source>
        <dbReference type="ARBA" id="ARBA00022741"/>
    </source>
</evidence>
<protein>
    <recommendedName>
        <fullName evidence="7">Myosin motor domain-containing protein</fullName>
    </recommendedName>
</protein>
<keyword evidence="6" id="KW-0175">Coiled coil</keyword>
<keyword evidence="1" id="KW-0547">Nucleotide-binding</keyword>
<evidence type="ECO:0000313" key="8">
    <source>
        <dbReference type="EMBL" id="RXK38644.1"/>
    </source>
</evidence>
<gene>
    <name evidence="8" type="ORF">M231_04051</name>
</gene>
<comment type="caution">
    <text evidence="8">The sequence shown here is derived from an EMBL/GenBank/DDBJ whole genome shotgun (WGS) entry which is preliminary data.</text>
</comment>
<keyword evidence="4" id="KW-0505">Motor protein</keyword>
<dbReference type="GO" id="GO:0005524">
    <property type="term" value="F:ATP binding"/>
    <property type="evidence" value="ECO:0007669"/>
    <property type="project" value="UniProtKB-KW"/>
</dbReference>
<keyword evidence="9" id="KW-1185">Reference proteome</keyword>
<reference evidence="8 9" key="1">
    <citation type="submission" date="2016-06" db="EMBL/GenBank/DDBJ databases">
        <title>Evolution of pathogenesis and genome organization in the Tremellales.</title>
        <authorList>
            <person name="Cuomo C."/>
            <person name="Litvintseva A."/>
            <person name="Heitman J."/>
            <person name="Chen Y."/>
            <person name="Sun S."/>
            <person name="Springer D."/>
            <person name="Dromer F."/>
            <person name="Young S."/>
            <person name="Zeng Q."/>
            <person name="Chapman S."/>
            <person name="Gujja S."/>
            <person name="Saif S."/>
            <person name="Birren B."/>
        </authorList>
    </citation>
    <scope>NUCLEOTIDE SEQUENCE [LARGE SCALE GENOMIC DNA]</scope>
    <source>
        <strain evidence="8 9">ATCC 28783</strain>
    </source>
</reference>
<dbReference type="SUPFAM" id="SSF52540">
    <property type="entry name" value="P-loop containing nucleoside triphosphate hydrolases"/>
    <property type="match status" value="1"/>
</dbReference>
<dbReference type="GO" id="GO:0003779">
    <property type="term" value="F:actin binding"/>
    <property type="evidence" value="ECO:0007669"/>
    <property type="project" value="UniProtKB-KW"/>
</dbReference>
<dbReference type="Gene3D" id="1.20.120.720">
    <property type="entry name" value="Myosin VI head, motor domain, U50 subdomain"/>
    <property type="match status" value="1"/>
</dbReference>
<dbReference type="STRING" id="5217.A0A4Q1BLJ7"/>
<dbReference type="Gene3D" id="3.40.850.10">
    <property type="entry name" value="Kinesin motor domain"/>
    <property type="match status" value="2"/>
</dbReference>
<dbReference type="Gene3D" id="1.20.58.530">
    <property type="match status" value="1"/>
</dbReference>
<accession>A0A4Q1BLJ7</accession>
<sequence>MTTTTTAAAAAATNSAIVEVMRERWDKGLFVFLSARLSINPSIASSPKDEHDRMDINRHTPVDTVDIISEYHPDDGHRPISGPHIYGICRMMYTKLSQGVKKQLIVHTGESGSGKTYLVSQEISFFFHNSPVMPDLVSAGTRLLDLMGNASTVMNPNSSRYGKIFKVSPPYPPSSTPLHTLLATIRPDHTYSSVVPACHSLIETFGLEKWRVRQNPPSQTTFHLLLSSKQGVIDNNDILNDLKLFLNDQQLTSFSNVLHAIHLLGDLGTHDIASSEPLGPIAKLLNVEIGVLHRSLTFSTGVQLGSKAMEVTRDRLACALYEALFQPVFEDYTSNGLGKLQLNSLNETIASQVQDWLSNKNPKEVGIRLPTPSLDMTKRILQATVEATSVNAGPEQLSRNLKSLGLPTTRHAGVEEKNTFEINHYAGRVEYDFTHFVSHDQTAEIPKEILNVIQNCRLGGWFDPHLVNAEDTSVVRTLRNCGRLANLAQEFRDETFYVRCLRPLPSSTSFPGADANPSTPSPSPSFDEKTMMRQLKASGIIQAIEVLGLSWPERMELNDFVIQRHPPDPSPGRNFTPLQALHILQSLPGISKDRYTILGDKVCMQLEVADVLARTLRNLLRPRGRAERQVDLVGSEKVQVDKVGVGLGSGSGDVEVDDVEDLSFYEEESVIQTRMLGRDVLSRPMKAELIAYRKRVEETARESSERQGQLDDARRDLSEMEKRLNDTQGQLGKMEEELNHARSELEEKDGRLEEARRDLREKLGQLEQAQEELVSKEKHLSEKHVQLQETISQLDSLSKTVQSLSLQNAQLESSLSLELTKSTQQTDRIQQLDRAQIKLTRYLKLAEERSRRRTIDLIRSKTFEIEYPSYLDSVQRFASRIAQDLVNYRVLGVEESSERLEEAFSTCVVRNELDVAAIPLLAVANRMNTYLETDSKKGWRVPVCELGARIQSRIIQETTHFVMSEKKTVYADLIKDFLRKMLVACQALEQGERDGLLRAPFRVFLQKVEEDWMGAQGEYQALTRVGMNRVLKGMLPCCACGGRMTLTGDIELCMEKQLSDDWFGAAWS</sequence>
<dbReference type="GO" id="GO:0003774">
    <property type="term" value="F:cytoskeletal motor activity"/>
    <property type="evidence" value="ECO:0007669"/>
    <property type="project" value="InterPro"/>
</dbReference>
<keyword evidence="2" id="KW-0067">ATP-binding</keyword>
<evidence type="ECO:0000256" key="4">
    <source>
        <dbReference type="ARBA" id="ARBA00023175"/>
    </source>
</evidence>
<dbReference type="PANTHER" id="PTHR13140">
    <property type="entry name" value="MYOSIN"/>
    <property type="match status" value="1"/>
</dbReference>
<dbReference type="Pfam" id="PF00063">
    <property type="entry name" value="Myosin_head"/>
    <property type="match status" value="1"/>
</dbReference>
<dbReference type="AlphaFoldDB" id="A0A4Q1BLJ7"/>
<dbReference type="InterPro" id="IPR027417">
    <property type="entry name" value="P-loop_NTPase"/>
</dbReference>
<evidence type="ECO:0000256" key="2">
    <source>
        <dbReference type="ARBA" id="ARBA00022840"/>
    </source>
</evidence>
<dbReference type="InterPro" id="IPR001609">
    <property type="entry name" value="Myosin_head_motor_dom-like"/>
</dbReference>
<proteinExistence type="predicted"/>
<keyword evidence="5" id="KW-0009">Actin-binding</keyword>
<dbReference type="InterPro" id="IPR036961">
    <property type="entry name" value="Kinesin_motor_dom_sf"/>
</dbReference>
<organism evidence="8 9">
    <name type="scientific">Tremella mesenterica</name>
    <name type="common">Jelly fungus</name>
    <dbReference type="NCBI Taxonomy" id="5217"/>
    <lineage>
        <taxon>Eukaryota</taxon>
        <taxon>Fungi</taxon>
        <taxon>Dikarya</taxon>
        <taxon>Basidiomycota</taxon>
        <taxon>Agaricomycotina</taxon>
        <taxon>Tremellomycetes</taxon>
        <taxon>Tremellales</taxon>
        <taxon>Tremellaceae</taxon>
        <taxon>Tremella</taxon>
    </lineage>
</organism>
<dbReference type="GO" id="GO:0016459">
    <property type="term" value="C:myosin complex"/>
    <property type="evidence" value="ECO:0007669"/>
    <property type="project" value="UniProtKB-KW"/>
</dbReference>
<dbReference type="EMBL" id="SDIL01000044">
    <property type="protein sequence ID" value="RXK38644.1"/>
    <property type="molecule type" value="Genomic_DNA"/>
</dbReference>
<evidence type="ECO:0000256" key="5">
    <source>
        <dbReference type="ARBA" id="ARBA00023203"/>
    </source>
</evidence>
<dbReference type="OrthoDB" id="2914378at2759"/>
<evidence type="ECO:0000313" key="9">
    <source>
        <dbReference type="Proteomes" id="UP000289152"/>
    </source>
</evidence>
<dbReference type="Gene3D" id="1.20.120.330">
    <property type="entry name" value="Nucleotidyltransferases domain 2"/>
    <property type="match status" value="1"/>
</dbReference>
<dbReference type="InParanoid" id="A0A4Q1BLJ7"/>